<evidence type="ECO:0000313" key="7">
    <source>
        <dbReference type="EMBL" id="MBH5338381.1"/>
    </source>
</evidence>
<feature type="region of interest" description="Disordered" evidence="5">
    <location>
        <begin position="1414"/>
        <end position="1443"/>
    </location>
</feature>
<feature type="domain" description="Carrier" evidence="6">
    <location>
        <begin position="1"/>
        <end position="54"/>
    </location>
</feature>
<accession>A0ABS0NT41</accession>
<evidence type="ECO:0000256" key="5">
    <source>
        <dbReference type="SAM" id="MobiDB-lite"/>
    </source>
</evidence>
<dbReference type="SUPFAM" id="SSF52777">
    <property type="entry name" value="CoA-dependent acyltransferases"/>
    <property type="match status" value="2"/>
</dbReference>
<dbReference type="InterPro" id="IPR013217">
    <property type="entry name" value="Methyltransf_12"/>
</dbReference>
<dbReference type="InterPro" id="IPR009081">
    <property type="entry name" value="PP-bd_ACP"/>
</dbReference>
<protein>
    <submittedName>
        <fullName evidence="7">Amino acid adenylation domain-containing protein</fullName>
    </submittedName>
</protein>
<reference evidence="7 8" key="1">
    <citation type="submission" date="2020-09" db="EMBL/GenBank/DDBJ databases">
        <title>Biosynthesis of the nuclear factor of activated T cells inhibitor NFAT-133 and its congeners in Streptomyces pactum.</title>
        <authorList>
            <person name="Zhou W."/>
            <person name="Posri P."/>
            <person name="Abugrain M.E."/>
            <person name="Weisberg A.J."/>
            <person name="Chang J.H."/>
            <person name="Mahmud T."/>
        </authorList>
    </citation>
    <scope>NUCLEOTIDE SEQUENCE [LARGE SCALE GENOMIC DNA]</scope>
    <source>
        <strain evidence="7 8">ATCC 27456</strain>
    </source>
</reference>
<dbReference type="Gene3D" id="2.30.38.10">
    <property type="entry name" value="Luciferase, Domain 3"/>
    <property type="match status" value="1"/>
</dbReference>
<comment type="caution">
    <text evidence="7">The sequence shown here is derived from an EMBL/GenBank/DDBJ whole genome shotgun (WGS) entry which is preliminary data.</text>
</comment>
<dbReference type="InterPro" id="IPR006162">
    <property type="entry name" value="Ppantetheine_attach_site"/>
</dbReference>
<dbReference type="SUPFAM" id="SSF53335">
    <property type="entry name" value="S-adenosyl-L-methionine-dependent methyltransferases"/>
    <property type="match status" value="1"/>
</dbReference>
<dbReference type="Proteomes" id="UP000807371">
    <property type="component" value="Unassembled WGS sequence"/>
</dbReference>
<keyword evidence="8" id="KW-1185">Reference proteome</keyword>
<dbReference type="InterPro" id="IPR020802">
    <property type="entry name" value="TesA-like"/>
</dbReference>
<dbReference type="Pfam" id="PF00975">
    <property type="entry name" value="Thioesterase"/>
    <property type="match status" value="1"/>
</dbReference>
<keyword evidence="4" id="KW-0677">Repeat</keyword>
<dbReference type="SUPFAM" id="SSF56801">
    <property type="entry name" value="Acetyl-CoA synthetase-like"/>
    <property type="match status" value="1"/>
</dbReference>
<dbReference type="Gene3D" id="1.10.1200.10">
    <property type="entry name" value="ACP-like"/>
    <property type="match status" value="1"/>
</dbReference>
<dbReference type="PANTHER" id="PTHR45527:SF1">
    <property type="entry name" value="FATTY ACID SYNTHASE"/>
    <property type="match status" value="1"/>
</dbReference>
<gene>
    <name evidence="7" type="ORF">IHE55_27780</name>
</gene>
<dbReference type="Gene3D" id="3.40.50.150">
    <property type="entry name" value="Vaccinia Virus protein VP39"/>
    <property type="match status" value="1"/>
</dbReference>
<evidence type="ECO:0000256" key="4">
    <source>
        <dbReference type="ARBA" id="ARBA00022737"/>
    </source>
</evidence>
<feature type="domain" description="Carrier" evidence="6">
    <location>
        <begin position="1439"/>
        <end position="1514"/>
    </location>
</feature>
<dbReference type="PROSITE" id="PS00012">
    <property type="entry name" value="PHOSPHOPANTETHEINE"/>
    <property type="match status" value="2"/>
</dbReference>
<dbReference type="SUPFAM" id="SSF47336">
    <property type="entry name" value="ACP-like"/>
    <property type="match status" value="2"/>
</dbReference>
<dbReference type="NCBIfam" id="TIGR01733">
    <property type="entry name" value="AA-adenyl-dom"/>
    <property type="match status" value="1"/>
</dbReference>
<dbReference type="InterPro" id="IPR020806">
    <property type="entry name" value="PKS_PP-bd"/>
</dbReference>
<sequence>MTIDDDFFDLGGHSLLATRLTSRIRATLGIEVPLRTLFAAPTVVRLAEHLESPTGTRAPLVPAERPERLPLSFAQQRLWFLHRLEGPSPTYNMPFTLRLTGELDRTALRAALQDLITRHETLRTTFPEAGSEPYQHILPPGRARLRLDERHVPEEGLAAALDEAARYSFDLRSETPLRAWLLTVDRNDAVLVLLLHHIAGDGWSLRPLAEDLTTAYAARREGRAPEWEPLPVQYADYTLWQRQLLGDEDDPDSVLSRQYAYWAEQLADLPEHVTVPGDRPRPETFSYTGDGTEIRLDAEVHRAVTGLARRTGSTVYMVLQAALAALLTRLGAGTDIPVGGGIAGRTDDKLSGLVGLFVNTLVFRTDTSGDPEFGELLGRVRETSLAAYAHQDLPFDTLVARLNPERSTAHHPLVQVALVLQNNTEARFELPGLQVRQLSAGTGTARYDMLLSVWESFHERGAPAGLTVAVEYATDLYDRGTVEAFVARWARLLRAVCADPSLRIGAAEILAAGERHRLEVFGRGPRGPVAATWPELFRERVATSPEATAVECGGTAWSYAELNARANRIAHWLIGEGAGPEDRVGVAMPRGADQIAVALGILKAGAAYLPIDPDHPAERIRYVLHDARPSLVLTTRAVAAALPDDHPVPATLVDSAEVAAVWEEQRETDPSDGDRRGGALTPHHLAYVIYTSGSTGRPKGVQVTHGGLAGLRVQQAGWFGCGPGARVLQFSSAGFDAAVWELTAALNTGATLVVPEQARLAGEELARVLADGRITHAVLPPSVLATLPERCAGELAGLRFLASAGEALPPHLAARWASGRTLVNAYGPTEATVCATASRPLSGGRGPVPIGSPQAGIATRVLDDRLRPLPPGASGELYVSGSGLARGYLGRPVLTAERFVADPYGPPGSRMYRTGDLARWHADGQLEFLGRGDSQVKIRGHRIELGEVEAVLAEHPQVARAVATVHQGDDGPRLTAYVVPATDHAATAQDRVTAWKDLYDTVYDDVPQSASGDFHGWNSTYTGEPIPLAEMEEWRAAAVEAVLEHRPRRVLEIGAGSGLLLMPIAPQVESYWATDLSPAAAARLTARARGHGWDHVEVRCRPADDFTGIPAGFFDTVVLNSVIQYFPHRRYLTDVLDQALERLAPGGRIVLGDIRNLATHHALLNAAHAPTTPDTTTLNRSAREALINEEELLVHPDFFDGYARANPRVTGVDIRLKHGRAHNELTRHRYTATLHTTPAQPVPLRDVPTLAWPATDTDTGAALLTRLTEEHRGPVRVTGVPNRRLAGEWAALEAARAHTPVEAVRRALTADRPGALDPETVHDWAADHGYRALTTWDRSAEDAFEVVLLPPGHHATAYEGTYRPTPGGRPPAACVNTPLPQLTASVVAGLRRHCADRLPAAMVPATITPLAEIPLTPSGKTDHKALPAPEAVSTGTTRPPRTPREETVCRLFAEVLGLPVVGVDDNFFDLGGHSLLATRLISRVRTVLGAELSLRSLFAHPTAARLSAHLGGESGPDNAFDVLLPLRTAGHLPPLFCVHPGNGMCWTYARLLSHISADIPVYGLQSHALAHPDERRGSVEEVARDCIEAMLRVQPEGPYHLLGHSFGGVVAHAMAAELASRGQRVEVIFSLDAEPARTVAEEEMAVNRDVGRMYAGVLMLLGVAPEDIPGESLTYEQFTAVARTTGTVLGSISERDFQAMLDLLWSNGELSCAYRHQRVATDLVLFAATEQARVLTPDLWRPYIDGEIVHHPVACAHATITTPGALASIGPVIEARMRRSAGHRATRRKGGTT</sequence>
<comment type="cofactor">
    <cofactor evidence="1">
        <name>pantetheine 4'-phosphate</name>
        <dbReference type="ChEBI" id="CHEBI:47942"/>
    </cofactor>
</comment>
<dbReference type="PROSITE" id="PS50075">
    <property type="entry name" value="CARRIER"/>
    <property type="match status" value="2"/>
</dbReference>
<dbReference type="InterPro" id="IPR000873">
    <property type="entry name" value="AMP-dep_synth/lig_dom"/>
</dbReference>
<dbReference type="SMART" id="SM00824">
    <property type="entry name" value="PKS_TE"/>
    <property type="match status" value="1"/>
</dbReference>
<dbReference type="Gene3D" id="3.30.300.30">
    <property type="match status" value="2"/>
</dbReference>
<keyword evidence="2" id="KW-0596">Phosphopantetheine</keyword>
<dbReference type="InterPro" id="IPR001031">
    <property type="entry name" value="Thioesterase"/>
</dbReference>
<dbReference type="InterPro" id="IPR036736">
    <property type="entry name" value="ACP-like_sf"/>
</dbReference>
<dbReference type="InterPro" id="IPR010071">
    <property type="entry name" value="AA_adenyl_dom"/>
</dbReference>
<proteinExistence type="predicted"/>
<evidence type="ECO:0000256" key="1">
    <source>
        <dbReference type="ARBA" id="ARBA00001957"/>
    </source>
</evidence>
<dbReference type="SMART" id="SM00823">
    <property type="entry name" value="PKS_PP"/>
    <property type="match status" value="2"/>
</dbReference>
<dbReference type="InterPro" id="IPR029058">
    <property type="entry name" value="AB_hydrolase_fold"/>
</dbReference>
<dbReference type="Pfam" id="PF00550">
    <property type="entry name" value="PP-binding"/>
    <property type="match status" value="2"/>
</dbReference>
<dbReference type="CDD" id="cd19540">
    <property type="entry name" value="LCL_NRPS-like"/>
    <property type="match status" value="1"/>
</dbReference>
<name>A0ABS0NT41_9ACTN</name>
<dbReference type="Gene3D" id="3.30.559.30">
    <property type="entry name" value="Nonribosomal peptide synthetase, condensation domain"/>
    <property type="match status" value="1"/>
</dbReference>
<dbReference type="Pfam" id="PF08242">
    <property type="entry name" value="Methyltransf_12"/>
    <property type="match status" value="1"/>
</dbReference>
<keyword evidence="3" id="KW-0597">Phosphoprotein</keyword>
<dbReference type="Pfam" id="PF00668">
    <property type="entry name" value="Condensation"/>
    <property type="match status" value="1"/>
</dbReference>
<evidence type="ECO:0000259" key="6">
    <source>
        <dbReference type="PROSITE" id="PS50075"/>
    </source>
</evidence>
<dbReference type="InterPro" id="IPR001242">
    <property type="entry name" value="Condensation_dom"/>
</dbReference>
<evidence type="ECO:0000256" key="3">
    <source>
        <dbReference type="ARBA" id="ARBA00022553"/>
    </source>
</evidence>
<dbReference type="PANTHER" id="PTHR45527">
    <property type="entry name" value="NONRIBOSOMAL PEPTIDE SYNTHETASE"/>
    <property type="match status" value="1"/>
</dbReference>
<dbReference type="InterPro" id="IPR029063">
    <property type="entry name" value="SAM-dependent_MTases_sf"/>
</dbReference>
<dbReference type="SUPFAM" id="SSF53474">
    <property type="entry name" value="alpha/beta-Hydrolases"/>
    <property type="match status" value="1"/>
</dbReference>
<dbReference type="CDD" id="cd02440">
    <property type="entry name" value="AdoMet_MTases"/>
    <property type="match status" value="1"/>
</dbReference>
<evidence type="ECO:0000256" key="2">
    <source>
        <dbReference type="ARBA" id="ARBA00022450"/>
    </source>
</evidence>
<organism evidence="7 8">
    <name type="scientific">Streptomyces pactum</name>
    <dbReference type="NCBI Taxonomy" id="68249"/>
    <lineage>
        <taxon>Bacteria</taxon>
        <taxon>Bacillati</taxon>
        <taxon>Actinomycetota</taxon>
        <taxon>Actinomycetes</taxon>
        <taxon>Kitasatosporales</taxon>
        <taxon>Streptomycetaceae</taxon>
        <taxon>Streptomyces</taxon>
    </lineage>
</organism>
<dbReference type="Gene3D" id="3.40.50.980">
    <property type="match status" value="2"/>
</dbReference>
<dbReference type="EMBL" id="JACYXC010000001">
    <property type="protein sequence ID" value="MBH5338381.1"/>
    <property type="molecule type" value="Genomic_DNA"/>
</dbReference>
<dbReference type="InterPro" id="IPR020845">
    <property type="entry name" value="AMP-binding_CS"/>
</dbReference>
<dbReference type="Gene3D" id="3.40.50.1820">
    <property type="entry name" value="alpha/beta hydrolase"/>
    <property type="match status" value="1"/>
</dbReference>
<evidence type="ECO:0000313" key="8">
    <source>
        <dbReference type="Proteomes" id="UP000807371"/>
    </source>
</evidence>
<dbReference type="InterPro" id="IPR023213">
    <property type="entry name" value="CAT-like_dom_sf"/>
</dbReference>
<dbReference type="Pfam" id="PF00501">
    <property type="entry name" value="AMP-binding"/>
    <property type="match status" value="1"/>
</dbReference>
<dbReference type="InterPro" id="IPR045851">
    <property type="entry name" value="AMP-bd_C_sf"/>
</dbReference>
<dbReference type="PROSITE" id="PS00455">
    <property type="entry name" value="AMP_BINDING"/>
    <property type="match status" value="1"/>
</dbReference>
<dbReference type="Gene3D" id="3.30.559.10">
    <property type="entry name" value="Chloramphenicol acetyltransferase-like domain"/>
    <property type="match status" value="1"/>
</dbReference>